<sequence>MLMFQNGLLATFIPEILMVIGFVLCLFTPGYKANNSHTEQAPIVAHVASFEQRQTVTYELSIHDFQAVAESVQETVLSHQPYIDKQTPNRFEFQFFTSAGLSFVDFSRPPPSFIS</sequence>
<dbReference type="EMBL" id="CP002345">
    <property type="protein sequence ID" value="ADQ78627.1"/>
    <property type="molecule type" value="Genomic_DNA"/>
</dbReference>
<accession>E4T1N3</accession>
<evidence type="ECO:0000313" key="3">
    <source>
        <dbReference type="Proteomes" id="UP000008718"/>
    </source>
</evidence>
<keyword evidence="1" id="KW-1133">Transmembrane helix</keyword>
<keyword evidence="3" id="KW-1185">Reference proteome</keyword>
<dbReference type="RefSeq" id="WP_013443996.1">
    <property type="nucleotide sequence ID" value="NC_014734.1"/>
</dbReference>
<name>E4T1N3_PALPW</name>
<keyword evidence="1" id="KW-0472">Membrane</keyword>
<gene>
    <name evidence="2" type="ordered locus">Palpr_0467</name>
</gene>
<proteinExistence type="predicted"/>
<dbReference type="AlphaFoldDB" id="E4T1N3"/>
<reference key="1">
    <citation type="submission" date="2010-11" db="EMBL/GenBank/DDBJ databases">
        <title>The complete genome of Paludibacter propionicigenes DSM 17365.</title>
        <authorList>
            <consortium name="US DOE Joint Genome Institute (JGI-PGF)"/>
            <person name="Lucas S."/>
            <person name="Copeland A."/>
            <person name="Lapidus A."/>
            <person name="Bruce D."/>
            <person name="Goodwin L."/>
            <person name="Pitluck S."/>
            <person name="Kyrpides N."/>
            <person name="Mavromatis K."/>
            <person name="Ivanova N."/>
            <person name="Munk A.C."/>
            <person name="Brettin T."/>
            <person name="Detter J.C."/>
            <person name="Han C."/>
            <person name="Tapia R."/>
            <person name="Land M."/>
            <person name="Hauser L."/>
            <person name="Markowitz V."/>
            <person name="Cheng J.-F."/>
            <person name="Hugenholtz P."/>
            <person name="Woyke T."/>
            <person name="Wu D."/>
            <person name="Gronow S."/>
            <person name="Wellnitz S."/>
            <person name="Brambilla E."/>
            <person name="Klenk H.-P."/>
            <person name="Eisen J.A."/>
        </authorList>
    </citation>
    <scope>NUCLEOTIDE SEQUENCE</scope>
    <source>
        <strain>WB4</strain>
    </source>
</reference>
<dbReference type="Proteomes" id="UP000008718">
    <property type="component" value="Chromosome"/>
</dbReference>
<dbReference type="HOGENOM" id="CLU_2106588_0_0_10"/>
<keyword evidence="1" id="KW-0812">Transmembrane</keyword>
<dbReference type="KEGG" id="ppn:Palpr_0467"/>
<evidence type="ECO:0000313" key="2">
    <source>
        <dbReference type="EMBL" id="ADQ78627.1"/>
    </source>
</evidence>
<dbReference type="STRING" id="694427.Palpr_0467"/>
<evidence type="ECO:0000256" key="1">
    <source>
        <dbReference type="SAM" id="Phobius"/>
    </source>
</evidence>
<protein>
    <submittedName>
        <fullName evidence="2">Uncharacterized protein</fullName>
    </submittedName>
</protein>
<reference evidence="2 3" key="2">
    <citation type="journal article" date="2011" name="Stand. Genomic Sci.">
        <title>Complete genome sequence of Paludibacter propionicigenes type strain (WB4).</title>
        <authorList>
            <person name="Gronow S."/>
            <person name="Munk C."/>
            <person name="Lapidus A."/>
            <person name="Nolan M."/>
            <person name="Lucas S."/>
            <person name="Hammon N."/>
            <person name="Deshpande S."/>
            <person name="Cheng J.F."/>
            <person name="Tapia R."/>
            <person name="Han C."/>
            <person name="Goodwin L."/>
            <person name="Pitluck S."/>
            <person name="Liolios K."/>
            <person name="Ivanova N."/>
            <person name="Mavromatis K."/>
            <person name="Mikhailova N."/>
            <person name="Pati A."/>
            <person name="Chen A."/>
            <person name="Palaniappan K."/>
            <person name="Land M."/>
            <person name="Hauser L."/>
            <person name="Chang Y.J."/>
            <person name="Jeffries C.D."/>
            <person name="Brambilla E."/>
            <person name="Rohde M."/>
            <person name="Goker M."/>
            <person name="Detter J.C."/>
            <person name="Woyke T."/>
            <person name="Bristow J."/>
            <person name="Eisen J.A."/>
            <person name="Markowitz V."/>
            <person name="Hugenholtz P."/>
            <person name="Kyrpides N.C."/>
            <person name="Klenk H.P."/>
        </authorList>
    </citation>
    <scope>NUCLEOTIDE SEQUENCE [LARGE SCALE GENOMIC DNA]</scope>
    <source>
        <strain evidence="3">DSM 17365 / JCM 13257 / WB4</strain>
    </source>
</reference>
<organism evidence="2 3">
    <name type="scientific">Paludibacter propionicigenes (strain DSM 17365 / JCM 13257 / WB4)</name>
    <dbReference type="NCBI Taxonomy" id="694427"/>
    <lineage>
        <taxon>Bacteria</taxon>
        <taxon>Pseudomonadati</taxon>
        <taxon>Bacteroidota</taxon>
        <taxon>Bacteroidia</taxon>
        <taxon>Bacteroidales</taxon>
        <taxon>Paludibacteraceae</taxon>
        <taxon>Paludibacter</taxon>
    </lineage>
</organism>
<feature type="transmembrane region" description="Helical" evidence="1">
    <location>
        <begin position="6"/>
        <end position="27"/>
    </location>
</feature>